<dbReference type="AlphaFoldDB" id="A0A9W6MUB7"/>
<evidence type="ECO:0000313" key="4">
    <source>
        <dbReference type="Proteomes" id="UP001143372"/>
    </source>
</evidence>
<proteinExistence type="predicted"/>
<dbReference type="InterPro" id="IPR037171">
    <property type="entry name" value="NagB/RpiA_transferase-like"/>
</dbReference>
<feature type="region of interest" description="Disordered" evidence="1">
    <location>
        <begin position="238"/>
        <end position="305"/>
    </location>
</feature>
<dbReference type="InterPro" id="IPR024185">
    <property type="entry name" value="FTHF_cligase-like_sf"/>
</dbReference>
<dbReference type="Pfam" id="PF02589">
    <property type="entry name" value="LUD_dom"/>
    <property type="match status" value="1"/>
</dbReference>
<evidence type="ECO:0000256" key="1">
    <source>
        <dbReference type="SAM" id="MobiDB-lite"/>
    </source>
</evidence>
<dbReference type="RefSeq" id="WP_309298801.1">
    <property type="nucleotide sequence ID" value="NZ_BSFI01000004.1"/>
</dbReference>
<dbReference type="PANTHER" id="PTHR43682">
    <property type="entry name" value="LACTATE UTILIZATION PROTEIN C"/>
    <property type="match status" value="1"/>
</dbReference>
<organism evidence="3 4">
    <name type="scientific">Hansschlegelia plantiphila</name>
    <dbReference type="NCBI Taxonomy" id="374655"/>
    <lineage>
        <taxon>Bacteria</taxon>
        <taxon>Pseudomonadati</taxon>
        <taxon>Pseudomonadota</taxon>
        <taxon>Alphaproteobacteria</taxon>
        <taxon>Hyphomicrobiales</taxon>
        <taxon>Methylopilaceae</taxon>
        <taxon>Hansschlegelia</taxon>
    </lineage>
</organism>
<feature type="domain" description="LUD" evidence="2">
    <location>
        <begin position="54"/>
        <end position="222"/>
    </location>
</feature>
<dbReference type="InterPro" id="IPR003741">
    <property type="entry name" value="LUD_dom"/>
</dbReference>
<dbReference type="Gene3D" id="3.40.50.10420">
    <property type="entry name" value="NagB/RpiA/CoA transferase-like"/>
    <property type="match status" value="1"/>
</dbReference>
<protein>
    <recommendedName>
        <fullName evidence="2">LUD domain-containing protein</fullName>
    </recommendedName>
</protein>
<reference evidence="3" key="2">
    <citation type="submission" date="2023-01" db="EMBL/GenBank/DDBJ databases">
        <authorList>
            <person name="Sun Q."/>
            <person name="Evtushenko L."/>
        </authorList>
    </citation>
    <scope>NUCLEOTIDE SEQUENCE</scope>
    <source>
        <strain evidence="3">VKM B-2347</strain>
    </source>
</reference>
<evidence type="ECO:0000313" key="3">
    <source>
        <dbReference type="EMBL" id="GLK67224.1"/>
    </source>
</evidence>
<reference evidence="3" key="1">
    <citation type="journal article" date="2014" name="Int. J. Syst. Evol. Microbiol.">
        <title>Complete genome sequence of Corynebacterium casei LMG S-19264T (=DSM 44701T), isolated from a smear-ripened cheese.</title>
        <authorList>
            <consortium name="US DOE Joint Genome Institute (JGI-PGF)"/>
            <person name="Walter F."/>
            <person name="Albersmeier A."/>
            <person name="Kalinowski J."/>
            <person name="Ruckert C."/>
        </authorList>
    </citation>
    <scope>NUCLEOTIDE SEQUENCE</scope>
    <source>
        <strain evidence="3">VKM B-2347</strain>
    </source>
</reference>
<dbReference type="EMBL" id="BSFI01000004">
    <property type="protein sequence ID" value="GLK67224.1"/>
    <property type="molecule type" value="Genomic_DNA"/>
</dbReference>
<keyword evidence="4" id="KW-1185">Reference proteome</keyword>
<evidence type="ECO:0000259" key="2">
    <source>
        <dbReference type="Pfam" id="PF02589"/>
    </source>
</evidence>
<dbReference type="PANTHER" id="PTHR43682:SF1">
    <property type="entry name" value="LACTATE UTILIZATION PROTEIN C"/>
    <property type="match status" value="1"/>
</dbReference>
<dbReference type="SUPFAM" id="SSF100950">
    <property type="entry name" value="NagB/RpiA/CoA transferase-like"/>
    <property type="match status" value="1"/>
</dbReference>
<feature type="compositionally biased region" description="Basic and acidic residues" evidence="1">
    <location>
        <begin position="271"/>
        <end position="282"/>
    </location>
</feature>
<dbReference type="Proteomes" id="UP001143372">
    <property type="component" value="Unassembled WGS sequence"/>
</dbReference>
<comment type="caution">
    <text evidence="3">The sequence shown here is derived from an EMBL/GenBank/DDBJ whole genome shotgun (WGS) entry which is preliminary data.</text>
</comment>
<accession>A0A9W6MUB7</accession>
<name>A0A9W6MUB7_9HYPH</name>
<gene>
    <name evidence="3" type="ORF">GCM10008179_08620</name>
</gene>
<sequence>MTPREQILSTIRRSLGATGAEAPRRTIVADRLKGHGRGVIPARAQGRSPEGLIALFVEMAEASAATVATVRSADEAPAAIAEFLRAHNLPAALRRGDDARLVGLPWERTTIDVSTGRSFGDDAAGVSAAFGAVAETGTLALVSGPDNPTTLNFLPDNHIVLVDAADIAATYEDLWGEVRGAYGAGTMPRTVNWITGPSRSADIEQILLMGAHGPRRLHIVLVDPNAVAETTEMDATLAAAGSTPAETRVGSTLAGDPKAPERDAPTPPAGKPDRREADRGHEEDELDEALDESFPASDPPSQTQP</sequence>